<proteinExistence type="predicted"/>
<accession>A0A7S1EVR1</accession>
<dbReference type="EMBL" id="HBFQ01001298">
    <property type="protein sequence ID" value="CAD8826500.1"/>
    <property type="molecule type" value="Transcribed_RNA"/>
</dbReference>
<name>A0A7S1EVR1_NOCSC</name>
<evidence type="ECO:0000313" key="2">
    <source>
        <dbReference type="EMBL" id="CAD8826500.1"/>
    </source>
</evidence>
<sequence length="799" mass="90441">MDHRCCTDGEFELAGAPMDEQEMDIPVDARRRVVSAIENSSTKRDAIRLRSNPDSRGHVIGLPPAPEHLPSELSGAKLSEHATLEECPTPDDMARWLSDRGLDTSDWGPHTNTKPVKKLWEEVREQEAGVECWQRPDGSQVLVRVVHVMRAKVCSEESRQREVFLFNTWQQFGDGLKRTRNGLLSEKLSISEFPLEDHLHEVCVRAVTAEEMQRLVQANFAIRAGAPSPDFDPDYVCPLTVIDEFLVDRTVEVDVSRSYPRLLTLYHLYTVDIVCTGLPAVDFNTLEFDKAPEDERRSLKYVHAWVWLSWSEIRRYSFEGSKLKERKEKGSFDDSEDLELWLCQFHLDLPSWGKGHLKSVEHLWTELDNAEAHLEHWGRHDGVPLLMRVLHVMQLKVVSPDPSLKGKFLMKTWEMHPDGPRHKVYRLLSKKISTNLLPFDDKEGGPFHTTAMKAVQKELRYLVDSFFQLRSETKPRIEDVDTSGVKVNKVRFVDQHQDLEDSPSFKGIHTMYHLYTVEVECSALPLTNFASVEFRRPPTLNMSKSMSSTRIVSDASNEISKSESGLEAACVNGWQWVSWEQALDLMHKNQRKVVAADRAALEGTASRLKDLRAMSQGLSAKLQARWSAGRDARRLLDEIEDGIVGLQGVCESELHQTDDTCNGLESSLPPSMLHHLATNVGGSVVRKDSGRAKSHPEWQEVVVPKEETDDGWRSDARLGLNSLQVAPIARTSLPWMRDEPGYPALPRTPRIAQEYTDHTDVDGMDDTQIGPSCFALRRAGLRGRTGGNVARPASCLWCL</sequence>
<feature type="compositionally biased region" description="Basic and acidic residues" evidence="1">
    <location>
        <begin position="92"/>
        <end position="103"/>
    </location>
</feature>
<protein>
    <submittedName>
        <fullName evidence="2">Uncharacterized protein</fullName>
    </submittedName>
</protein>
<dbReference type="PANTHER" id="PTHR36395">
    <property type="entry name" value="RING-H2 ZINC FINGER PROTEIN"/>
    <property type="match status" value="1"/>
</dbReference>
<gene>
    <name evidence="2" type="ORF">NSCI0253_LOCUS846</name>
</gene>
<dbReference type="PANTHER" id="PTHR36395:SF1">
    <property type="entry name" value="RING-H2 ZINC FINGER PROTEIN"/>
    <property type="match status" value="1"/>
</dbReference>
<reference evidence="2" key="1">
    <citation type="submission" date="2021-01" db="EMBL/GenBank/DDBJ databases">
        <authorList>
            <person name="Corre E."/>
            <person name="Pelletier E."/>
            <person name="Niang G."/>
            <person name="Scheremetjew M."/>
            <person name="Finn R."/>
            <person name="Kale V."/>
            <person name="Holt S."/>
            <person name="Cochrane G."/>
            <person name="Meng A."/>
            <person name="Brown T."/>
            <person name="Cohen L."/>
        </authorList>
    </citation>
    <scope>NUCLEOTIDE SEQUENCE</scope>
</reference>
<evidence type="ECO:0000256" key="1">
    <source>
        <dbReference type="SAM" id="MobiDB-lite"/>
    </source>
</evidence>
<feature type="region of interest" description="Disordered" evidence="1">
    <location>
        <begin position="89"/>
        <end position="113"/>
    </location>
</feature>
<organism evidence="2">
    <name type="scientific">Noctiluca scintillans</name>
    <name type="common">Sea sparkle</name>
    <name type="synonym">Red tide dinoflagellate</name>
    <dbReference type="NCBI Taxonomy" id="2966"/>
    <lineage>
        <taxon>Eukaryota</taxon>
        <taxon>Sar</taxon>
        <taxon>Alveolata</taxon>
        <taxon>Dinophyceae</taxon>
        <taxon>Noctilucales</taxon>
        <taxon>Noctilucaceae</taxon>
        <taxon>Noctiluca</taxon>
    </lineage>
</organism>
<dbReference type="AlphaFoldDB" id="A0A7S1EVR1"/>